<accession>E0S554</accession>
<organism evidence="1 2">
    <name type="scientific">Butyrivibrio proteoclasticus (strain ATCC 51982 / DSM 14932 / B316)</name>
    <name type="common">Clostridium proteoclasticum</name>
    <dbReference type="NCBI Taxonomy" id="515622"/>
    <lineage>
        <taxon>Bacteria</taxon>
        <taxon>Bacillati</taxon>
        <taxon>Bacillota</taxon>
        <taxon>Clostridia</taxon>
        <taxon>Lachnospirales</taxon>
        <taxon>Lachnospiraceae</taxon>
        <taxon>Butyrivibrio</taxon>
    </lineage>
</organism>
<name>E0S554_BUTPB</name>
<dbReference type="AlphaFoldDB" id="E0S554"/>
<geneLocation type="plasmid" evidence="1 2">
    <name>pCY186</name>
</geneLocation>
<protein>
    <recommendedName>
        <fullName evidence="3">Nucleic acid-binding protein</fullName>
    </recommendedName>
</protein>
<evidence type="ECO:0000313" key="1">
    <source>
        <dbReference type="EMBL" id="ADL36536.1"/>
    </source>
</evidence>
<evidence type="ECO:0008006" key="3">
    <source>
        <dbReference type="Google" id="ProtNLM"/>
    </source>
</evidence>
<dbReference type="EMBL" id="CP001813">
    <property type="protein sequence ID" value="ADL36536.1"/>
    <property type="molecule type" value="Genomic_DNA"/>
</dbReference>
<gene>
    <name evidence="1" type="ordered locus">bpr_IV172</name>
</gene>
<keyword evidence="2" id="KW-1185">Reference proteome</keyword>
<keyword evidence="1" id="KW-0614">Plasmid</keyword>
<sequence length="70" mass="8059">MKCIHCDTEMITANMDTGMTVGSYFYLWNKEKGIFNSRKTTTVKVYVCPDCGYIELRAEKPENLVINKKS</sequence>
<dbReference type="Proteomes" id="UP000001299">
    <property type="component" value="Plasmid pCY186"/>
</dbReference>
<dbReference type="eggNOG" id="ENOG5033JUE">
    <property type="taxonomic scope" value="Bacteria"/>
</dbReference>
<reference evidence="1 2" key="1">
    <citation type="journal article" date="2010" name="PLoS ONE">
        <title>The glycobiome of the rumen bacterium Butyrivibrio proteoclasticus B316(T) highlights adaptation to a polysaccharide-rich environment.</title>
        <authorList>
            <person name="Kelly W.J."/>
            <person name="Leahy S.C."/>
            <person name="Altermann E."/>
            <person name="Yeoman C.J."/>
            <person name="Dunne J.C."/>
            <person name="Kong Z."/>
            <person name="Pacheco D.M."/>
            <person name="Li D."/>
            <person name="Noel S.J."/>
            <person name="Moon C.D."/>
            <person name="Cookson A.L."/>
            <person name="Attwood G.T."/>
        </authorList>
    </citation>
    <scope>NUCLEOTIDE SEQUENCE [LARGE SCALE GENOMIC DNA]</scope>
    <source>
        <strain evidence="2">ATCC 51982 / DSM 14932 / B316</strain>
        <plasmid evidence="2">Plasmid pCY186</plasmid>
    </source>
</reference>
<proteinExistence type="predicted"/>
<dbReference type="HOGENOM" id="CLU_191389_1_0_9"/>
<dbReference type="KEGG" id="bpb:bpr_IV172"/>
<evidence type="ECO:0000313" key="2">
    <source>
        <dbReference type="Proteomes" id="UP000001299"/>
    </source>
</evidence>